<dbReference type="OrthoDB" id="427096at2759"/>
<dbReference type="AlphaFoldDB" id="A0A7M7P9H6"/>
<dbReference type="Proteomes" id="UP000007110">
    <property type="component" value="Unassembled WGS sequence"/>
</dbReference>
<keyword evidence="7 11" id="KW-1133">Transmembrane helix</keyword>
<sequence>MRPISLRRFIALGMICLSTVGCLVIWATEPIRRPKARPKDIHSDDILSYSFFQRPVLTSKCTRQLQFWTNSNVNGYSDDAIRFHCPGVPCEASIIANTNISTTKVSDGVVFFPEAKWSWKKMHSARPRGQKWVFFSRESPSMISPGVIPPMKYYNDSYDYIMTYRQGSDFLVEFGHYDETRPEVRADDDRNWATKKKNIVIGPAADYQFATWQRGNFIKELQEFVPIDTYKACIDSKPCTESEGFEEKVRSYKFSLALDISRCRDFITEQFFVSLASGTVPIVDGPAREDYERVGPPNSFIHVNDFTSVHELADYIKLLDGNDELYNRFFDWKKLGTVVSIKMADLFATENICPIFLRMHEDEMKIGTDVTTNRKVPDWDEWWWNSCSY</sequence>
<name>A0A7M7P9H6_STRPU</name>
<evidence type="ECO:0000259" key="13">
    <source>
        <dbReference type="Pfam" id="PF17039"/>
    </source>
</evidence>
<dbReference type="InterPro" id="IPR031481">
    <property type="entry name" value="Glyco_tran_10_N"/>
</dbReference>
<dbReference type="PANTHER" id="PTHR11929:SF145">
    <property type="entry name" value="ALPHA-(1,3)-FUCOSYLTRANSFERASE FUT-1"/>
    <property type="match status" value="1"/>
</dbReference>
<accession>A0A7M7P9H6</accession>
<dbReference type="UniPathway" id="UPA00378"/>
<reference evidence="14" key="2">
    <citation type="submission" date="2021-01" db="UniProtKB">
        <authorList>
            <consortium name="EnsemblMetazoa"/>
        </authorList>
    </citation>
    <scope>IDENTIFICATION</scope>
</reference>
<dbReference type="OMA" id="HEDIWIE"/>
<dbReference type="RefSeq" id="XP_030848059.1">
    <property type="nucleotide sequence ID" value="XM_030992199.1"/>
</dbReference>
<comment type="similarity">
    <text evidence="2 11">Belongs to the glycosyltransferase 10 family.</text>
</comment>
<keyword evidence="11" id="KW-0333">Golgi apparatus</keyword>
<keyword evidence="3 11" id="KW-0328">Glycosyltransferase</keyword>
<proteinExistence type="inferred from homology"/>
<dbReference type="GO" id="GO:0032580">
    <property type="term" value="C:Golgi cisterna membrane"/>
    <property type="evidence" value="ECO:0007669"/>
    <property type="project" value="UniProtKB-SubCell"/>
</dbReference>
<evidence type="ECO:0000256" key="4">
    <source>
        <dbReference type="ARBA" id="ARBA00022679"/>
    </source>
</evidence>
<dbReference type="GO" id="GO:0046920">
    <property type="term" value="F:alpha-(1-&gt;3)-fucosyltransferase activity"/>
    <property type="evidence" value="ECO:0000318"/>
    <property type="project" value="GO_Central"/>
</dbReference>
<evidence type="ECO:0000256" key="2">
    <source>
        <dbReference type="ARBA" id="ARBA00008919"/>
    </source>
</evidence>
<dbReference type="GeneID" id="115926808"/>
<dbReference type="EnsemblMetazoa" id="XM_030992198">
    <property type="protein sequence ID" value="XP_030848058"/>
    <property type="gene ID" value="LOC115926808"/>
</dbReference>
<dbReference type="FunFam" id="3.40.50.11660:FF:000002">
    <property type="entry name" value="Alpha-(1,3)-fucosyltransferase"/>
    <property type="match status" value="1"/>
</dbReference>
<evidence type="ECO:0000256" key="8">
    <source>
        <dbReference type="ARBA" id="ARBA00023136"/>
    </source>
</evidence>
<evidence type="ECO:0000256" key="1">
    <source>
        <dbReference type="ARBA" id="ARBA00004922"/>
    </source>
</evidence>
<dbReference type="InterPro" id="IPR055270">
    <property type="entry name" value="Glyco_tran_10_C"/>
</dbReference>
<evidence type="ECO:0000259" key="12">
    <source>
        <dbReference type="Pfam" id="PF00852"/>
    </source>
</evidence>
<comment type="subcellular location">
    <subcellularLocation>
        <location evidence="10">Endomembrane system</location>
        <topology evidence="10">Single-pass type II membrane protein</topology>
    </subcellularLocation>
    <subcellularLocation>
        <location evidence="11">Golgi apparatus</location>
        <location evidence="11">Golgi stack membrane</location>
        <topology evidence="11">Single-pass type II membrane protein</topology>
    </subcellularLocation>
</comment>
<dbReference type="Gene3D" id="3.40.50.11660">
    <property type="entry name" value="Glycosyl transferase family 10, C-terminal domain"/>
    <property type="match status" value="1"/>
</dbReference>
<evidence type="ECO:0000256" key="10">
    <source>
        <dbReference type="ARBA" id="ARBA00060399"/>
    </source>
</evidence>
<dbReference type="PANTHER" id="PTHR11929">
    <property type="entry name" value="ALPHA- 1,3 -FUCOSYLTRANSFERASE"/>
    <property type="match status" value="1"/>
</dbReference>
<dbReference type="InterPro" id="IPR038577">
    <property type="entry name" value="GT10-like_C_sf"/>
</dbReference>
<dbReference type="InParanoid" id="A0A7M7P9H6"/>
<keyword evidence="9" id="KW-0325">Glycoprotein</keyword>
<dbReference type="EC" id="2.4.1.-" evidence="11"/>
<evidence type="ECO:0000256" key="11">
    <source>
        <dbReference type="RuleBase" id="RU003832"/>
    </source>
</evidence>
<keyword evidence="15" id="KW-1185">Reference proteome</keyword>
<keyword evidence="4 11" id="KW-0808">Transferase</keyword>
<dbReference type="PROSITE" id="PS51257">
    <property type="entry name" value="PROKAR_LIPOPROTEIN"/>
    <property type="match status" value="1"/>
</dbReference>
<feature type="domain" description="Fucosyltransferase C-terminal" evidence="12">
    <location>
        <begin position="196"/>
        <end position="364"/>
    </location>
</feature>
<comment type="pathway">
    <text evidence="1">Protein modification; protein glycosylation.</text>
</comment>
<dbReference type="SUPFAM" id="SSF53756">
    <property type="entry name" value="UDP-Glycosyltransferase/glycogen phosphorylase"/>
    <property type="match status" value="1"/>
</dbReference>
<keyword evidence="8 11" id="KW-0472">Membrane</keyword>
<evidence type="ECO:0000313" key="15">
    <source>
        <dbReference type="Proteomes" id="UP000007110"/>
    </source>
</evidence>
<dbReference type="KEGG" id="spu:115926808"/>
<keyword evidence="5 11" id="KW-0812">Transmembrane</keyword>
<evidence type="ECO:0000256" key="6">
    <source>
        <dbReference type="ARBA" id="ARBA00022968"/>
    </source>
</evidence>
<reference evidence="15" key="1">
    <citation type="submission" date="2015-02" db="EMBL/GenBank/DDBJ databases">
        <title>Genome sequencing for Strongylocentrotus purpuratus.</title>
        <authorList>
            <person name="Murali S."/>
            <person name="Liu Y."/>
            <person name="Vee V."/>
            <person name="English A."/>
            <person name="Wang M."/>
            <person name="Skinner E."/>
            <person name="Han Y."/>
            <person name="Muzny D.M."/>
            <person name="Worley K.C."/>
            <person name="Gibbs R.A."/>
        </authorList>
    </citation>
    <scope>NUCLEOTIDE SEQUENCE</scope>
</reference>
<dbReference type="RefSeq" id="XP_030848058.1">
    <property type="nucleotide sequence ID" value="XM_030992198.1"/>
</dbReference>
<dbReference type="FunCoup" id="A0A7M7P9H6">
    <property type="interactions" value="509"/>
</dbReference>
<dbReference type="InterPro" id="IPR001503">
    <property type="entry name" value="Glyco_trans_10"/>
</dbReference>
<evidence type="ECO:0000256" key="7">
    <source>
        <dbReference type="ARBA" id="ARBA00022989"/>
    </source>
</evidence>
<protein>
    <recommendedName>
        <fullName evidence="11">Fucosyltransferase</fullName>
        <ecNumber evidence="11">2.4.1.-</ecNumber>
    </recommendedName>
</protein>
<dbReference type="Pfam" id="PF17039">
    <property type="entry name" value="Glyco_tran_10_N"/>
    <property type="match status" value="1"/>
</dbReference>
<dbReference type="EnsemblMetazoa" id="XM_030992199">
    <property type="protein sequence ID" value="XP_030848059"/>
    <property type="gene ID" value="LOC115926808"/>
</dbReference>
<organism evidence="14 15">
    <name type="scientific">Strongylocentrotus purpuratus</name>
    <name type="common">Purple sea urchin</name>
    <dbReference type="NCBI Taxonomy" id="7668"/>
    <lineage>
        <taxon>Eukaryota</taxon>
        <taxon>Metazoa</taxon>
        <taxon>Echinodermata</taxon>
        <taxon>Eleutherozoa</taxon>
        <taxon>Echinozoa</taxon>
        <taxon>Echinoidea</taxon>
        <taxon>Euechinoidea</taxon>
        <taxon>Echinacea</taxon>
        <taxon>Camarodonta</taxon>
        <taxon>Echinidea</taxon>
        <taxon>Strongylocentrotidae</taxon>
        <taxon>Strongylocentrotus</taxon>
    </lineage>
</organism>
<keyword evidence="6" id="KW-0735">Signal-anchor</keyword>
<feature type="domain" description="Fucosyltransferase N-terminal" evidence="13">
    <location>
        <begin position="96"/>
        <end position="175"/>
    </location>
</feature>
<feature type="transmembrane region" description="Helical" evidence="11">
    <location>
        <begin position="9"/>
        <end position="28"/>
    </location>
</feature>
<evidence type="ECO:0000256" key="5">
    <source>
        <dbReference type="ARBA" id="ARBA00022692"/>
    </source>
</evidence>
<evidence type="ECO:0000256" key="9">
    <source>
        <dbReference type="ARBA" id="ARBA00023180"/>
    </source>
</evidence>
<dbReference type="Pfam" id="PF00852">
    <property type="entry name" value="Glyco_transf_10"/>
    <property type="match status" value="1"/>
</dbReference>
<evidence type="ECO:0000256" key="3">
    <source>
        <dbReference type="ARBA" id="ARBA00022676"/>
    </source>
</evidence>
<evidence type="ECO:0000313" key="14">
    <source>
        <dbReference type="EnsemblMetazoa" id="XP_030848059"/>
    </source>
</evidence>